<feature type="domain" description="Serine aminopeptidase S33" evidence="1">
    <location>
        <begin position="37"/>
        <end position="271"/>
    </location>
</feature>
<organism evidence="2 3">
    <name type="scientific">Mycetocola tolaasinivorans</name>
    <dbReference type="NCBI Taxonomy" id="76635"/>
    <lineage>
        <taxon>Bacteria</taxon>
        <taxon>Bacillati</taxon>
        <taxon>Actinomycetota</taxon>
        <taxon>Actinomycetes</taxon>
        <taxon>Micrococcales</taxon>
        <taxon>Microbacteriaceae</taxon>
        <taxon>Mycetocola</taxon>
    </lineage>
</organism>
<dbReference type="OrthoDB" id="9806902at2"/>
<dbReference type="InterPro" id="IPR051044">
    <property type="entry name" value="MAG_DAG_Lipase"/>
</dbReference>
<sequence length="294" mass="31295">MTESTTSAEIDPTGARVGTVIDRDGVRIYTYTWASEKPRAVIHLAHGVGEHARRYAALAEELVAAGYTVVADDHRGHGRTGLEAGGLANLGPGAVRGAIGSLRSVGEAISRDYPGVPLVLLGHSWGSLMAQKLINTTRIYDAVVLSGSSLAMPGVLNGGDLNKPWRGPQATGVEWLNRDPEAGAAFLADPLNFDIGEKPAWNALQALGLLGRPPKKMPRDIPMLIQGGSADSLGGQRGLTKLDAAYRNRAGLTDVTLHIYPEARHEIYNELNRDEIIADLIRWLNGHVPAAANA</sequence>
<dbReference type="EMBL" id="RCUX01000006">
    <property type="protein sequence ID" value="RLP75510.1"/>
    <property type="molecule type" value="Genomic_DNA"/>
</dbReference>
<protein>
    <submittedName>
        <fullName evidence="2">Alpha/beta hydrolase</fullName>
    </submittedName>
</protein>
<dbReference type="Gene3D" id="3.40.50.1820">
    <property type="entry name" value="alpha/beta hydrolase"/>
    <property type="match status" value="1"/>
</dbReference>
<dbReference type="InterPro" id="IPR022742">
    <property type="entry name" value="Hydrolase_4"/>
</dbReference>
<dbReference type="PANTHER" id="PTHR11614">
    <property type="entry name" value="PHOSPHOLIPASE-RELATED"/>
    <property type="match status" value="1"/>
</dbReference>
<dbReference type="RefSeq" id="WP_121648481.1">
    <property type="nucleotide sequence ID" value="NZ_RCUX01000006.1"/>
</dbReference>
<proteinExistence type="predicted"/>
<dbReference type="InterPro" id="IPR029058">
    <property type="entry name" value="AB_hydrolase_fold"/>
</dbReference>
<keyword evidence="3" id="KW-1185">Reference proteome</keyword>
<dbReference type="SUPFAM" id="SSF53474">
    <property type="entry name" value="alpha/beta-Hydrolases"/>
    <property type="match status" value="1"/>
</dbReference>
<keyword evidence="2" id="KW-0378">Hydrolase</keyword>
<dbReference type="Proteomes" id="UP000272503">
    <property type="component" value="Unassembled WGS sequence"/>
</dbReference>
<evidence type="ECO:0000313" key="3">
    <source>
        <dbReference type="Proteomes" id="UP000272503"/>
    </source>
</evidence>
<accession>A0A3L7A6N0</accession>
<dbReference type="GO" id="GO:0016787">
    <property type="term" value="F:hydrolase activity"/>
    <property type="evidence" value="ECO:0007669"/>
    <property type="project" value="UniProtKB-KW"/>
</dbReference>
<gene>
    <name evidence="2" type="ORF">D9V32_08485</name>
</gene>
<reference evidence="2 3" key="1">
    <citation type="submission" date="2018-10" db="EMBL/GenBank/DDBJ databases">
        <authorList>
            <person name="Li J."/>
        </authorList>
    </citation>
    <scope>NUCLEOTIDE SEQUENCE [LARGE SCALE GENOMIC DNA]</scope>
    <source>
        <strain evidence="2 3">IF 016277</strain>
    </source>
</reference>
<evidence type="ECO:0000259" key="1">
    <source>
        <dbReference type="Pfam" id="PF12146"/>
    </source>
</evidence>
<comment type="caution">
    <text evidence="2">The sequence shown here is derived from an EMBL/GenBank/DDBJ whole genome shotgun (WGS) entry which is preliminary data.</text>
</comment>
<dbReference type="Pfam" id="PF12146">
    <property type="entry name" value="Hydrolase_4"/>
    <property type="match status" value="1"/>
</dbReference>
<name>A0A3L7A6N0_9MICO</name>
<evidence type="ECO:0000313" key="2">
    <source>
        <dbReference type="EMBL" id="RLP75510.1"/>
    </source>
</evidence>
<dbReference type="AlphaFoldDB" id="A0A3L7A6N0"/>